<gene>
    <name evidence="1" type="ORF">ACFQ07_19015</name>
</gene>
<dbReference type="InterPro" id="IPR004378">
    <property type="entry name" value="F420H2_quin_Rdtase"/>
</dbReference>
<dbReference type="InterPro" id="IPR012349">
    <property type="entry name" value="Split_barrel_FMN-bd"/>
</dbReference>
<reference evidence="2" key="1">
    <citation type="journal article" date="2019" name="Int. J. Syst. Evol. Microbiol.">
        <title>The Global Catalogue of Microorganisms (GCM) 10K type strain sequencing project: providing services to taxonomists for standard genome sequencing and annotation.</title>
        <authorList>
            <consortium name="The Broad Institute Genomics Platform"/>
            <consortium name="The Broad Institute Genome Sequencing Center for Infectious Disease"/>
            <person name="Wu L."/>
            <person name="Ma J."/>
        </authorList>
    </citation>
    <scope>NUCLEOTIDE SEQUENCE [LARGE SCALE GENOMIC DNA]</scope>
    <source>
        <strain evidence="2">JCM 31696</strain>
    </source>
</reference>
<accession>A0ABW3CK21</accession>
<organism evidence="1 2">
    <name type="scientific">Actinomadura adrarensis</name>
    <dbReference type="NCBI Taxonomy" id="1819600"/>
    <lineage>
        <taxon>Bacteria</taxon>
        <taxon>Bacillati</taxon>
        <taxon>Actinomycetota</taxon>
        <taxon>Actinomycetes</taxon>
        <taxon>Streptosporangiales</taxon>
        <taxon>Thermomonosporaceae</taxon>
        <taxon>Actinomadura</taxon>
    </lineage>
</organism>
<evidence type="ECO:0000313" key="2">
    <source>
        <dbReference type="Proteomes" id="UP001597083"/>
    </source>
</evidence>
<comment type="caution">
    <text evidence="1">The sequence shown here is derived from an EMBL/GenBank/DDBJ whole genome shotgun (WGS) entry which is preliminary data.</text>
</comment>
<name>A0ABW3CK21_9ACTN</name>
<dbReference type="EMBL" id="JBHTIR010002863">
    <property type="protein sequence ID" value="MFD0854337.1"/>
    <property type="molecule type" value="Genomic_DNA"/>
</dbReference>
<proteinExistence type="predicted"/>
<sequence length="161" mass="18076">MSTAKLERTHRLDRWMYRGGRPNRLARIINRVTARVFATGLKDHLVTLEVKGRRTGRVISFPLVMADHEGERCLVAMLGPDTNWVQNVHATGGKAVLRHGRRETVHLTEVASTDRAPILRRYLTLSPGARSHIPIPPDAPLGEFEQLATEYPVFRITPANG</sequence>
<keyword evidence="2" id="KW-1185">Reference proteome</keyword>
<dbReference type="Proteomes" id="UP001597083">
    <property type="component" value="Unassembled WGS sequence"/>
</dbReference>
<dbReference type="Gene3D" id="2.30.110.10">
    <property type="entry name" value="Electron Transport, Fmn-binding Protein, Chain A"/>
    <property type="match status" value="1"/>
</dbReference>
<dbReference type="Pfam" id="PF04075">
    <property type="entry name" value="F420H2_quin_red"/>
    <property type="match status" value="1"/>
</dbReference>
<evidence type="ECO:0000313" key="1">
    <source>
        <dbReference type="EMBL" id="MFD0854337.1"/>
    </source>
</evidence>
<protein>
    <submittedName>
        <fullName evidence="1">Nitroreductase/quinone reductase family protein</fullName>
    </submittedName>
</protein>